<comment type="caution">
    <text evidence="1">The sequence shown here is derived from an EMBL/GenBank/DDBJ whole genome shotgun (WGS) entry which is preliminary data.</text>
</comment>
<organism evidence="1 2">
    <name type="scientific">Ignelater luminosus</name>
    <name type="common">Cucubano</name>
    <name type="synonym">Pyrophorus luminosus</name>
    <dbReference type="NCBI Taxonomy" id="2038154"/>
    <lineage>
        <taxon>Eukaryota</taxon>
        <taxon>Metazoa</taxon>
        <taxon>Ecdysozoa</taxon>
        <taxon>Arthropoda</taxon>
        <taxon>Hexapoda</taxon>
        <taxon>Insecta</taxon>
        <taxon>Pterygota</taxon>
        <taxon>Neoptera</taxon>
        <taxon>Endopterygota</taxon>
        <taxon>Coleoptera</taxon>
        <taxon>Polyphaga</taxon>
        <taxon>Elateriformia</taxon>
        <taxon>Elateroidea</taxon>
        <taxon>Elateridae</taxon>
        <taxon>Agrypninae</taxon>
        <taxon>Pyrophorini</taxon>
        <taxon>Ignelater</taxon>
    </lineage>
</organism>
<evidence type="ECO:0000313" key="1">
    <source>
        <dbReference type="EMBL" id="KAF2885830.1"/>
    </source>
</evidence>
<accession>A0A8K0CEC3</accession>
<evidence type="ECO:0000313" key="2">
    <source>
        <dbReference type="Proteomes" id="UP000801492"/>
    </source>
</evidence>
<keyword evidence="2" id="KW-1185">Reference proteome</keyword>
<protein>
    <submittedName>
        <fullName evidence="1">Uncharacterized protein</fullName>
    </submittedName>
</protein>
<dbReference type="Proteomes" id="UP000801492">
    <property type="component" value="Unassembled WGS sequence"/>
</dbReference>
<proteinExistence type="predicted"/>
<dbReference type="AlphaFoldDB" id="A0A8K0CEC3"/>
<name>A0A8K0CEC3_IGNLU</name>
<sequence length="65" mass="7617">MTIPFEPDQYISSEYLPLYTEILPYCRSTLHLNAEQQIDSTTYLNMIKHVLAYSSRFVFSIIGRP</sequence>
<feature type="non-terminal residue" evidence="1">
    <location>
        <position position="1"/>
    </location>
</feature>
<reference evidence="1" key="1">
    <citation type="submission" date="2019-08" db="EMBL/GenBank/DDBJ databases">
        <title>The genome of the North American firefly Photinus pyralis.</title>
        <authorList>
            <consortium name="Photinus pyralis genome working group"/>
            <person name="Fallon T.R."/>
            <person name="Sander Lower S.E."/>
            <person name="Weng J.-K."/>
        </authorList>
    </citation>
    <scope>NUCLEOTIDE SEQUENCE</scope>
    <source>
        <strain evidence="1">TRF0915ILg1</strain>
        <tissue evidence="1">Whole body</tissue>
    </source>
</reference>
<dbReference type="EMBL" id="VTPC01089487">
    <property type="protein sequence ID" value="KAF2885830.1"/>
    <property type="molecule type" value="Genomic_DNA"/>
</dbReference>
<gene>
    <name evidence="1" type="ORF">ILUMI_20342</name>
</gene>